<proteinExistence type="inferred from homology"/>
<evidence type="ECO:0000313" key="4">
    <source>
        <dbReference type="EMBL" id="CDO08158.1"/>
    </source>
</evidence>
<dbReference type="Proteomes" id="UP000028870">
    <property type="component" value="Unassembled WGS sequence"/>
</dbReference>
<dbReference type="Gene3D" id="3.40.50.720">
    <property type="entry name" value="NAD(P)-binding Rossmann-like Domain"/>
    <property type="match status" value="1"/>
</dbReference>
<keyword evidence="2" id="KW-0560">Oxidoreductase</keyword>
<sequence length="215" mass="22997">MTEHGITCETVTFDLSIERAGAALRERVGGEFDLLVNNAGFATQGPFLHGGGDEFARVIAVDIRAVVDICHAFLPAMVERGQGAIVNVSSTTAFQPVPSLAVYSAAKAFVQSFSQSLWYEAKQRNVKVFALAPGPTRTEFFEVIGEGAAVAGRMQTAEQVAATGMRALDRRSTPPYVVSGIANSWTARLAGLVPRRLLIPFVARILHPMDPAPSP</sequence>
<reference evidence="4" key="1">
    <citation type="submission" date="2014-03" db="EMBL/GenBank/DDBJ databases">
        <title>Draft Genome Sequence of Mycobacterium cosmeticum DSM 44829.</title>
        <authorList>
            <person name="Croce O."/>
            <person name="Robert C."/>
            <person name="Raoult D."/>
            <person name="Drancourt M."/>
        </authorList>
    </citation>
    <scope>NUCLEOTIDE SEQUENCE [LARGE SCALE GENOMIC DNA]</scope>
    <source>
        <strain evidence="4">DSM 44829</strain>
    </source>
</reference>
<dbReference type="STRING" id="258533.BN977_02977"/>
<dbReference type="PANTHER" id="PTHR44196">
    <property type="entry name" value="DEHYDROGENASE/REDUCTASE SDR FAMILY MEMBER 7B"/>
    <property type="match status" value="1"/>
</dbReference>
<dbReference type="InterPro" id="IPR002347">
    <property type="entry name" value="SDR_fam"/>
</dbReference>
<dbReference type="GO" id="GO:0016491">
    <property type="term" value="F:oxidoreductase activity"/>
    <property type="evidence" value="ECO:0007669"/>
    <property type="project" value="UniProtKB-KW"/>
</dbReference>
<dbReference type="PANTHER" id="PTHR44196:SF2">
    <property type="entry name" value="SHORT-CHAIN DEHYDROGENASE-RELATED"/>
    <property type="match status" value="1"/>
</dbReference>
<dbReference type="InterPro" id="IPR036291">
    <property type="entry name" value="NAD(P)-bd_dom_sf"/>
</dbReference>
<dbReference type="GO" id="GO:0016020">
    <property type="term" value="C:membrane"/>
    <property type="evidence" value="ECO:0007669"/>
    <property type="project" value="TreeGrafter"/>
</dbReference>
<evidence type="ECO:0000256" key="3">
    <source>
        <dbReference type="RuleBase" id="RU000363"/>
    </source>
</evidence>
<dbReference type="SUPFAM" id="SSF51735">
    <property type="entry name" value="NAD(P)-binding Rossmann-fold domains"/>
    <property type="match status" value="1"/>
</dbReference>
<gene>
    <name evidence="4" type="ORF">BN977_02977</name>
</gene>
<organism evidence="4 5">
    <name type="scientific">Mycolicibacterium cosmeticum</name>
    <dbReference type="NCBI Taxonomy" id="258533"/>
    <lineage>
        <taxon>Bacteria</taxon>
        <taxon>Bacillati</taxon>
        <taxon>Actinomycetota</taxon>
        <taxon>Actinomycetes</taxon>
        <taxon>Mycobacteriales</taxon>
        <taxon>Mycobacteriaceae</taxon>
        <taxon>Mycolicibacterium</taxon>
    </lineage>
</organism>
<reference evidence="4" key="2">
    <citation type="submission" date="2014-03" db="EMBL/GenBank/DDBJ databases">
        <authorList>
            <person name="Urmite Genomes"/>
        </authorList>
    </citation>
    <scope>NUCLEOTIDE SEQUENCE</scope>
    <source>
        <strain evidence="4">DSM 44829</strain>
    </source>
</reference>
<dbReference type="CDD" id="cd05233">
    <property type="entry name" value="SDR_c"/>
    <property type="match status" value="1"/>
</dbReference>
<name>W9ARP6_MYCCO</name>
<dbReference type="eggNOG" id="COG0300">
    <property type="taxonomic scope" value="Bacteria"/>
</dbReference>
<evidence type="ECO:0000256" key="2">
    <source>
        <dbReference type="ARBA" id="ARBA00023002"/>
    </source>
</evidence>
<dbReference type="PRINTS" id="PR00080">
    <property type="entry name" value="SDRFAMILY"/>
</dbReference>
<comment type="caution">
    <text evidence="4">The sequence shown here is derived from an EMBL/GenBank/DDBJ whole genome shotgun (WGS) entry which is preliminary data.</text>
</comment>
<comment type="similarity">
    <text evidence="1 3">Belongs to the short-chain dehydrogenases/reductases (SDR) family.</text>
</comment>
<accession>W9ARP6</accession>
<dbReference type="PRINTS" id="PR00081">
    <property type="entry name" value="GDHRDH"/>
</dbReference>
<evidence type="ECO:0000313" key="5">
    <source>
        <dbReference type="Proteomes" id="UP000028870"/>
    </source>
</evidence>
<dbReference type="AlphaFoldDB" id="W9ARP6"/>
<dbReference type="Pfam" id="PF00106">
    <property type="entry name" value="adh_short"/>
    <property type="match status" value="1"/>
</dbReference>
<dbReference type="EMBL" id="CCBB010000001">
    <property type="protein sequence ID" value="CDO08158.1"/>
    <property type="molecule type" value="Genomic_DNA"/>
</dbReference>
<protein>
    <submittedName>
        <fullName evidence="4">Short-chain dehydrogenase</fullName>
    </submittedName>
</protein>
<evidence type="ECO:0000256" key="1">
    <source>
        <dbReference type="ARBA" id="ARBA00006484"/>
    </source>
</evidence>
<keyword evidence="5" id="KW-1185">Reference proteome</keyword>